<evidence type="ECO:0000256" key="7">
    <source>
        <dbReference type="ARBA" id="ARBA00024195"/>
    </source>
</evidence>
<protein>
    <recommendedName>
        <fullName evidence="8">CLIP domain-containing serine protease</fullName>
        <ecNumber evidence="8">3.4.21.-</ecNumber>
    </recommendedName>
</protein>
<dbReference type="InterPro" id="IPR001314">
    <property type="entry name" value="Peptidase_S1A"/>
</dbReference>
<dbReference type="PROSITE" id="PS50240">
    <property type="entry name" value="TRYPSIN_DOM"/>
    <property type="match status" value="1"/>
</dbReference>
<evidence type="ECO:0000256" key="6">
    <source>
        <dbReference type="ARBA" id="ARBA00023180"/>
    </source>
</evidence>
<comment type="subcellular location">
    <subcellularLocation>
        <location evidence="8">Secreted</location>
    </subcellularLocation>
</comment>
<keyword evidence="5" id="KW-1015">Disulfide bond</keyword>
<evidence type="ECO:0000256" key="4">
    <source>
        <dbReference type="ARBA" id="ARBA00022825"/>
    </source>
</evidence>
<dbReference type="SMART" id="SM00680">
    <property type="entry name" value="CLIP"/>
    <property type="match status" value="1"/>
</dbReference>
<evidence type="ECO:0000256" key="8">
    <source>
        <dbReference type="RuleBase" id="RU366078"/>
    </source>
</evidence>
<evidence type="ECO:0000256" key="1">
    <source>
        <dbReference type="ARBA" id="ARBA00022670"/>
    </source>
</evidence>
<feature type="domain" description="Clip" evidence="10">
    <location>
        <begin position="18"/>
        <end position="69"/>
    </location>
</feature>
<dbReference type="PROSITE" id="PS00134">
    <property type="entry name" value="TRYPSIN_HIS"/>
    <property type="match status" value="1"/>
</dbReference>
<dbReference type="PANTHER" id="PTHR24256">
    <property type="entry name" value="TRYPTASE-RELATED"/>
    <property type="match status" value="1"/>
</dbReference>
<evidence type="ECO:0000256" key="2">
    <source>
        <dbReference type="ARBA" id="ARBA00022729"/>
    </source>
</evidence>
<dbReference type="AlphaFoldDB" id="A0A1Y1LDA9"/>
<comment type="domain">
    <text evidence="8">The clip domain consists of 35-55 residues which are 'knitted' together usually by 3 conserved disulfide bonds forming a clip-like compact structure.</text>
</comment>
<dbReference type="Gene3D" id="3.30.1640.30">
    <property type="match status" value="1"/>
</dbReference>
<evidence type="ECO:0000313" key="11">
    <source>
        <dbReference type="EMBL" id="JAV69556.1"/>
    </source>
</evidence>
<dbReference type="InterPro" id="IPR022700">
    <property type="entry name" value="CLIP"/>
</dbReference>
<comment type="similarity">
    <text evidence="7 8">Belongs to the peptidase S1 family. CLIP subfamily.</text>
</comment>
<name>A0A1Y1LDA9_PHOPY</name>
<dbReference type="CDD" id="cd00190">
    <property type="entry name" value="Tryp_SPc"/>
    <property type="match status" value="1"/>
</dbReference>
<keyword evidence="4 8" id="KW-0720">Serine protease</keyword>
<evidence type="ECO:0000259" key="10">
    <source>
        <dbReference type="PROSITE" id="PS51888"/>
    </source>
</evidence>
<evidence type="ECO:0000259" key="9">
    <source>
        <dbReference type="PROSITE" id="PS50240"/>
    </source>
</evidence>
<evidence type="ECO:0000256" key="3">
    <source>
        <dbReference type="ARBA" id="ARBA00022801"/>
    </source>
</evidence>
<dbReference type="Pfam" id="PF12032">
    <property type="entry name" value="CLIP"/>
    <property type="match status" value="1"/>
</dbReference>
<dbReference type="Pfam" id="PF00089">
    <property type="entry name" value="Trypsin"/>
    <property type="match status" value="1"/>
</dbReference>
<keyword evidence="8" id="KW-0964">Secreted</keyword>
<dbReference type="PRINTS" id="PR00722">
    <property type="entry name" value="CHYMOTRYPSIN"/>
</dbReference>
<reference evidence="11" key="1">
    <citation type="journal article" date="2016" name="Sci. Rep.">
        <title>Molecular characterization of firefly nuptial gifts: a multi-omics approach sheds light on postcopulatory sexual selection.</title>
        <authorList>
            <person name="Al-Wathiqui N."/>
            <person name="Fallon T.R."/>
            <person name="South A."/>
            <person name="Weng J.K."/>
            <person name="Lewis S.M."/>
        </authorList>
    </citation>
    <scope>NUCLEOTIDE SEQUENCE</scope>
</reference>
<keyword evidence="6" id="KW-0325">Glycoprotein</keyword>
<dbReference type="PROSITE" id="PS51888">
    <property type="entry name" value="CLIP"/>
    <property type="match status" value="1"/>
</dbReference>
<dbReference type="GO" id="GO:0004252">
    <property type="term" value="F:serine-type endopeptidase activity"/>
    <property type="evidence" value="ECO:0007669"/>
    <property type="project" value="UniProtKB-UniRule"/>
</dbReference>
<dbReference type="InterPro" id="IPR009003">
    <property type="entry name" value="Peptidase_S1_PA"/>
</dbReference>
<organism evidence="11">
    <name type="scientific">Photinus pyralis</name>
    <name type="common">Common eastern firefly</name>
    <name type="synonym">Lampyris pyralis</name>
    <dbReference type="NCBI Taxonomy" id="7054"/>
    <lineage>
        <taxon>Eukaryota</taxon>
        <taxon>Metazoa</taxon>
        <taxon>Ecdysozoa</taxon>
        <taxon>Arthropoda</taxon>
        <taxon>Hexapoda</taxon>
        <taxon>Insecta</taxon>
        <taxon>Pterygota</taxon>
        <taxon>Neoptera</taxon>
        <taxon>Endopterygota</taxon>
        <taxon>Coleoptera</taxon>
        <taxon>Polyphaga</taxon>
        <taxon>Elateriformia</taxon>
        <taxon>Elateroidea</taxon>
        <taxon>Lampyridae</taxon>
        <taxon>Lampyrinae</taxon>
        <taxon>Photinus</taxon>
    </lineage>
</organism>
<proteinExistence type="inferred from homology"/>
<accession>A0A1Y1LDA9</accession>
<sequence length="359" mass="39740">MVICLVFLFAIVQASIDICTTPNNEPAQCKSLYECVPLLQGLLTQEPKVVEFVNESHCGNLSTEPLVCCGSSYTYIHGPEQIERICGYQHSDDYFRVDTAVAAIDEYPWLAILKYEQDPDLIADGNDFDEFTCVGALIGSRYVLTAAHCLRMRTSAAVGVRLGEYNINEAQDCVKSGVFEVCADQVQDIAIQSKITHPQYNRRYGLNDIALIKLKHAAVFNDFVRPICLPSSDKDHAKVGEIMQFSGFGEITHDGPSTEVKKKVLGALLSNEQCSKYYTNSTGLQRSVNENSICMRELPVNGVHFCGGDSGGPLMYSNKKRWHVEGIAAWGAQICDGRYPAVFTKVSQYLSWIMGVTES</sequence>
<evidence type="ECO:0000256" key="5">
    <source>
        <dbReference type="ARBA" id="ARBA00023157"/>
    </source>
</evidence>
<dbReference type="InterPro" id="IPR038565">
    <property type="entry name" value="CLIP_sf"/>
</dbReference>
<dbReference type="GO" id="GO:0005576">
    <property type="term" value="C:extracellular region"/>
    <property type="evidence" value="ECO:0007669"/>
    <property type="project" value="UniProtKB-SubCell"/>
</dbReference>
<keyword evidence="2" id="KW-0732">Signal</keyword>
<keyword evidence="1 8" id="KW-0645">Protease</keyword>
<feature type="domain" description="Peptidase S1" evidence="9">
    <location>
        <begin position="85"/>
        <end position="358"/>
    </location>
</feature>
<keyword evidence="3 8" id="KW-0378">Hydrolase</keyword>
<dbReference type="SMART" id="SM00020">
    <property type="entry name" value="Tryp_SPc"/>
    <property type="match status" value="1"/>
</dbReference>
<dbReference type="InterPro" id="IPR043504">
    <property type="entry name" value="Peptidase_S1_PA_chymotrypsin"/>
</dbReference>
<dbReference type="Gene3D" id="2.40.10.10">
    <property type="entry name" value="Trypsin-like serine proteases"/>
    <property type="match status" value="2"/>
</dbReference>
<dbReference type="InterPro" id="IPR018114">
    <property type="entry name" value="TRYPSIN_HIS"/>
</dbReference>
<dbReference type="GO" id="GO:0006508">
    <property type="term" value="P:proteolysis"/>
    <property type="evidence" value="ECO:0007669"/>
    <property type="project" value="UniProtKB-KW"/>
</dbReference>
<dbReference type="EMBL" id="GEZM01062655">
    <property type="protein sequence ID" value="JAV69556.1"/>
    <property type="molecule type" value="Transcribed_RNA"/>
</dbReference>
<dbReference type="InterPro" id="IPR001254">
    <property type="entry name" value="Trypsin_dom"/>
</dbReference>
<dbReference type="EC" id="3.4.21.-" evidence="8"/>
<dbReference type="FunFam" id="2.40.10.10:FF:000028">
    <property type="entry name" value="Serine protease easter"/>
    <property type="match status" value="1"/>
</dbReference>
<dbReference type="SUPFAM" id="SSF50494">
    <property type="entry name" value="Trypsin-like serine proteases"/>
    <property type="match status" value="1"/>
</dbReference>
<dbReference type="InterPro" id="IPR051487">
    <property type="entry name" value="Ser/Thr_Proteases_Immune/Dev"/>
</dbReference>